<feature type="region of interest" description="Disordered" evidence="1">
    <location>
        <begin position="1"/>
        <end position="41"/>
    </location>
</feature>
<dbReference type="Pfam" id="PF00248">
    <property type="entry name" value="Aldo_ket_red"/>
    <property type="match status" value="1"/>
</dbReference>
<feature type="compositionally biased region" description="Polar residues" evidence="1">
    <location>
        <begin position="1"/>
        <end position="11"/>
    </location>
</feature>
<evidence type="ECO:0000313" key="4">
    <source>
        <dbReference type="Proteomes" id="UP000297613"/>
    </source>
</evidence>
<dbReference type="EMBL" id="RQGM01000057">
    <property type="protein sequence ID" value="TGL82427.1"/>
    <property type="molecule type" value="Genomic_DNA"/>
</dbReference>
<gene>
    <name evidence="3" type="ORF">EHQ83_13875</name>
</gene>
<dbReference type="PANTHER" id="PTHR42686">
    <property type="entry name" value="GH17980P-RELATED"/>
    <property type="match status" value="1"/>
</dbReference>
<feature type="compositionally biased region" description="Basic and acidic residues" evidence="1">
    <location>
        <begin position="27"/>
        <end position="41"/>
    </location>
</feature>
<dbReference type="AlphaFoldDB" id="A0A6N4QXL7"/>
<dbReference type="Gene3D" id="3.20.20.100">
    <property type="entry name" value="NADP-dependent oxidoreductase domain"/>
    <property type="match status" value="1"/>
</dbReference>
<dbReference type="InterPro" id="IPR036812">
    <property type="entry name" value="NAD(P)_OxRdtase_dom_sf"/>
</dbReference>
<dbReference type="RefSeq" id="WP_135568645.1">
    <property type="nucleotide sequence ID" value="NZ_RQGK01000054.1"/>
</dbReference>
<name>A0A6N4QXL7_9LEPT</name>
<evidence type="ECO:0000256" key="1">
    <source>
        <dbReference type="SAM" id="MobiDB-lite"/>
    </source>
</evidence>
<dbReference type="GO" id="GO:0005829">
    <property type="term" value="C:cytosol"/>
    <property type="evidence" value="ECO:0007669"/>
    <property type="project" value="TreeGrafter"/>
</dbReference>
<dbReference type="CDD" id="cd19099">
    <property type="entry name" value="AKR_unchar"/>
    <property type="match status" value="1"/>
</dbReference>
<sequence>MNASDPFQTLYQKDKLKGESNAQATKEFAEHSPLRKKYPDDTKTLNPYHTFRGRTLSRIAFGCYRVGLESPEHESALELSLSQGFNVIDTSSNYGNGESESLIGKVLRKKIAKGELKREDVFLVTKAGYIQGRNLQIVTELEKQNKEFPEITYYSEGCYHCVHPDFLEDQLERSLKRLGLETVDVFLLHNPEYFLMDREKHNVPKEKAIEQYYERIKNAFRFLEQKRKEGKILYYGISSNTFPEDPQKYTATSLLRVLRIAKEVQNELGLEESGFAVVQFPANLLEIGFLEPQFEGKSLVEIVRENGLLPLINRPLNAISHSGSIFRLSYDPKKSGEGILDLLKEELNGIYAQEATILSLLPAGSYKYTFRSVTEPYLDQFQNQDHLNQFLERTVIPIVQQLISQVETISGPAKQGEYIEILNKALPILEQYVLQKNVQDRTSVYEKILKYYPQYQGWNLSGIALHLLHSSLREGTVLLGMRKKTYVEDAVLSFGAVLSAIRIEDWKRFEV</sequence>
<organism evidence="3 4">
    <name type="scientific">Leptospira yasudae</name>
    <dbReference type="NCBI Taxonomy" id="2202201"/>
    <lineage>
        <taxon>Bacteria</taxon>
        <taxon>Pseudomonadati</taxon>
        <taxon>Spirochaetota</taxon>
        <taxon>Spirochaetia</taxon>
        <taxon>Leptospirales</taxon>
        <taxon>Leptospiraceae</taxon>
        <taxon>Leptospira</taxon>
    </lineage>
</organism>
<dbReference type="GO" id="GO:0016491">
    <property type="term" value="F:oxidoreductase activity"/>
    <property type="evidence" value="ECO:0007669"/>
    <property type="project" value="InterPro"/>
</dbReference>
<dbReference type="Proteomes" id="UP000297613">
    <property type="component" value="Unassembled WGS sequence"/>
</dbReference>
<reference evidence="3 4" key="1">
    <citation type="journal article" date="2019" name="PLoS Negl. Trop. Dis.">
        <title>Revisiting the worldwide diversity of Leptospira species in the environment.</title>
        <authorList>
            <person name="Vincent A.T."/>
            <person name="Schiettekatte O."/>
            <person name="Bourhy P."/>
            <person name="Veyrier F.J."/>
            <person name="Picardeau M."/>
        </authorList>
    </citation>
    <scope>NUCLEOTIDE SEQUENCE [LARGE SCALE GENOMIC DNA]</scope>
    <source>
        <strain evidence="3 4">201702445</strain>
    </source>
</reference>
<dbReference type="InterPro" id="IPR020471">
    <property type="entry name" value="AKR"/>
</dbReference>
<evidence type="ECO:0000313" key="3">
    <source>
        <dbReference type="EMBL" id="TGL82427.1"/>
    </source>
</evidence>
<protein>
    <submittedName>
        <fullName evidence="3">Aldo/keto reductase</fullName>
    </submittedName>
</protein>
<comment type="caution">
    <text evidence="3">The sequence shown here is derived from an EMBL/GenBank/DDBJ whole genome shotgun (WGS) entry which is preliminary data.</text>
</comment>
<dbReference type="SUPFAM" id="SSF51430">
    <property type="entry name" value="NAD(P)-linked oxidoreductase"/>
    <property type="match status" value="1"/>
</dbReference>
<dbReference type="PANTHER" id="PTHR42686:SF1">
    <property type="entry name" value="GH17980P-RELATED"/>
    <property type="match status" value="1"/>
</dbReference>
<proteinExistence type="predicted"/>
<dbReference type="InterPro" id="IPR023210">
    <property type="entry name" value="NADP_OxRdtase_dom"/>
</dbReference>
<accession>A0A6N4QXL7</accession>
<evidence type="ECO:0000259" key="2">
    <source>
        <dbReference type="Pfam" id="PF00248"/>
    </source>
</evidence>
<feature type="domain" description="NADP-dependent oxidoreductase" evidence="2">
    <location>
        <begin position="59"/>
        <end position="249"/>
    </location>
</feature>